<dbReference type="EMBL" id="LR134182">
    <property type="protein sequence ID" value="VEB42957.1"/>
    <property type="molecule type" value="Genomic_DNA"/>
</dbReference>
<dbReference type="AlphaFoldDB" id="A0A447TDQ5"/>
<sequence length="59" mass="6436">MNGNNAYYVTKGHAVGVMLQDAEKLHTEWASGRRVTQSQARQADKSQTNFDNGQAALIG</sequence>
<gene>
    <name evidence="2" type="ORF">NCTC9695_03411</name>
</gene>
<reference evidence="2 3" key="1">
    <citation type="submission" date="2018-12" db="EMBL/GenBank/DDBJ databases">
        <authorList>
            <consortium name="Pathogen Informatics"/>
        </authorList>
    </citation>
    <scope>NUCLEOTIDE SEQUENCE [LARGE SCALE GENOMIC DNA]</scope>
    <source>
        <strain evidence="2 3">NCTC9695</strain>
    </source>
</reference>
<dbReference type="Proteomes" id="UP000275777">
    <property type="component" value="Chromosome"/>
</dbReference>
<evidence type="ECO:0000313" key="3">
    <source>
        <dbReference type="Proteomes" id="UP000275777"/>
    </source>
</evidence>
<accession>A0A447TDQ5</accession>
<proteinExistence type="predicted"/>
<feature type="region of interest" description="Disordered" evidence="1">
    <location>
        <begin position="33"/>
        <end position="59"/>
    </location>
</feature>
<organism evidence="2 3">
    <name type="scientific">Chromobacterium violaceum</name>
    <dbReference type="NCBI Taxonomy" id="536"/>
    <lineage>
        <taxon>Bacteria</taxon>
        <taxon>Pseudomonadati</taxon>
        <taxon>Pseudomonadota</taxon>
        <taxon>Betaproteobacteria</taxon>
        <taxon>Neisseriales</taxon>
        <taxon>Chromobacteriaceae</taxon>
        <taxon>Chromobacterium</taxon>
    </lineage>
</organism>
<name>A0A447TDQ5_CHRVL</name>
<feature type="compositionally biased region" description="Polar residues" evidence="1">
    <location>
        <begin position="34"/>
        <end position="52"/>
    </location>
</feature>
<evidence type="ECO:0000256" key="1">
    <source>
        <dbReference type="SAM" id="MobiDB-lite"/>
    </source>
</evidence>
<protein>
    <submittedName>
        <fullName evidence="2">Uncharacterized protein</fullName>
    </submittedName>
</protein>
<evidence type="ECO:0000313" key="2">
    <source>
        <dbReference type="EMBL" id="VEB42957.1"/>
    </source>
</evidence>